<dbReference type="AlphaFoldDB" id="A0A1J4NUC5"/>
<dbReference type="STRING" id="1428628.WN71_025225"/>
<dbReference type="Pfam" id="PF02668">
    <property type="entry name" value="TauD"/>
    <property type="match status" value="1"/>
</dbReference>
<evidence type="ECO:0000256" key="3">
    <source>
        <dbReference type="ARBA" id="ARBA00023004"/>
    </source>
</evidence>
<comment type="caution">
    <text evidence="7">The sequence shown here is derived from an EMBL/GenBank/DDBJ whole genome shotgun (WGS) entry which is preliminary data.</text>
</comment>
<organism evidence="7 8">
    <name type="scientific">Streptomyces mangrovisoli</name>
    <dbReference type="NCBI Taxonomy" id="1428628"/>
    <lineage>
        <taxon>Bacteria</taxon>
        <taxon>Bacillati</taxon>
        <taxon>Actinomycetota</taxon>
        <taxon>Actinomycetes</taxon>
        <taxon>Kitasatosporales</taxon>
        <taxon>Streptomycetaceae</taxon>
        <taxon>Streptomyces</taxon>
    </lineage>
</organism>
<evidence type="ECO:0000256" key="1">
    <source>
        <dbReference type="ARBA" id="ARBA00001954"/>
    </source>
</evidence>
<protein>
    <recommendedName>
        <fullName evidence="6">TauD/TfdA-like domain-containing protein</fullName>
    </recommendedName>
</protein>
<dbReference type="InterPro" id="IPR003819">
    <property type="entry name" value="TauD/TfdA-like"/>
</dbReference>
<evidence type="ECO:0000313" key="8">
    <source>
        <dbReference type="Proteomes" id="UP000034196"/>
    </source>
</evidence>
<evidence type="ECO:0000313" key="7">
    <source>
        <dbReference type="EMBL" id="OIJ65116.1"/>
    </source>
</evidence>
<dbReference type="GO" id="GO:0017000">
    <property type="term" value="P:antibiotic biosynthetic process"/>
    <property type="evidence" value="ECO:0007669"/>
    <property type="project" value="UniProtKB-KW"/>
</dbReference>
<accession>A0A1J4NUC5</accession>
<feature type="region of interest" description="Disordered" evidence="5">
    <location>
        <begin position="1"/>
        <end position="21"/>
    </location>
</feature>
<dbReference type="Proteomes" id="UP000034196">
    <property type="component" value="Unassembled WGS sequence"/>
</dbReference>
<name>A0A1J4NUC5_9ACTN</name>
<sequence length="390" mass="40894">MADDPPTEPSPGPAAEPFPRPAAEPFTGPVLWYGAELAGREDDWALTLTAGQCAELRTAVHTARERGATLLRMTVGDFPLPTLAAPLARVAATLATGRGLALLRGVPADLLGEAEAGTVLRGIGQYLGRPVPQTADGRTLCHIRDAGELPYGGTGPVPATGPACPAGDPVPAYSAGTPVVAGPTGAPEPVRTGAAQPFRTAESDLLGLLCVRPARSGGSVLLAGAAAVHNTVLDTRPDLAELLYRSHTFGEVGEPGEERPYQTSPIVVRDGDRPSMRYDRGRLDGTGAELYDALDAAAASPAVRLEVDLRPGDLLLLDSHVVLHGRTAYEDVVGPGRGRHLLRLWLARETAPAVAADRARRGIAPRDVIRPRNLRTAPPGRARATDRRPR</sequence>
<keyword evidence="4" id="KW-0045">Antibiotic biosynthesis</keyword>
<reference evidence="7" key="1">
    <citation type="submission" date="2016-10" db="EMBL/GenBank/DDBJ databases">
        <title>Genome sequence of Streptomyces mangrovisoli MUSC 149.</title>
        <authorList>
            <person name="Lee L.-H."/>
            <person name="Ser H.-L."/>
        </authorList>
    </citation>
    <scope>NUCLEOTIDE SEQUENCE [LARGE SCALE GENOMIC DNA]</scope>
    <source>
        <strain evidence="7">MUSC 149</strain>
    </source>
</reference>
<keyword evidence="3" id="KW-0408">Iron</keyword>
<dbReference type="RefSeq" id="WP_046584934.1">
    <property type="nucleotide sequence ID" value="NZ_LAVA02000064.1"/>
</dbReference>
<evidence type="ECO:0000256" key="2">
    <source>
        <dbReference type="ARBA" id="ARBA00023002"/>
    </source>
</evidence>
<dbReference type="GO" id="GO:0016491">
    <property type="term" value="F:oxidoreductase activity"/>
    <property type="evidence" value="ECO:0007669"/>
    <property type="project" value="UniProtKB-KW"/>
</dbReference>
<feature type="compositionally biased region" description="Pro residues" evidence="5">
    <location>
        <begin position="7"/>
        <end position="21"/>
    </location>
</feature>
<comment type="cofactor">
    <cofactor evidence="1">
        <name>Fe(2+)</name>
        <dbReference type="ChEBI" id="CHEBI:29033"/>
    </cofactor>
</comment>
<dbReference type="OrthoDB" id="5491415at2"/>
<proteinExistence type="predicted"/>
<evidence type="ECO:0000256" key="5">
    <source>
        <dbReference type="SAM" id="MobiDB-lite"/>
    </source>
</evidence>
<dbReference type="Gene3D" id="3.60.130.10">
    <property type="entry name" value="Clavaminate synthase-like"/>
    <property type="match status" value="1"/>
</dbReference>
<keyword evidence="2" id="KW-0560">Oxidoreductase</keyword>
<keyword evidence="8" id="KW-1185">Reference proteome</keyword>
<gene>
    <name evidence="7" type="ORF">WN71_025225</name>
</gene>
<evidence type="ECO:0000256" key="4">
    <source>
        <dbReference type="ARBA" id="ARBA00023194"/>
    </source>
</evidence>
<evidence type="ECO:0000259" key="6">
    <source>
        <dbReference type="Pfam" id="PF02668"/>
    </source>
</evidence>
<dbReference type="InterPro" id="IPR050411">
    <property type="entry name" value="AlphaKG_dependent_hydroxylases"/>
</dbReference>
<dbReference type="PANTHER" id="PTHR10696">
    <property type="entry name" value="GAMMA-BUTYROBETAINE HYDROXYLASE-RELATED"/>
    <property type="match status" value="1"/>
</dbReference>
<dbReference type="EMBL" id="LAVA02000064">
    <property type="protein sequence ID" value="OIJ65116.1"/>
    <property type="molecule type" value="Genomic_DNA"/>
</dbReference>
<dbReference type="SUPFAM" id="SSF51197">
    <property type="entry name" value="Clavaminate synthase-like"/>
    <property type="match status" value="1"/>
</dbReference>
<dbReference type="PANTHER" id="PTHR10696:SF56">
    <property type="entry name" value="TAUD_TFDA-LIKE DOMAIN-CONTAINING PROTEIN"/>
    <property type="match status" value="1"/>
</dbReference>
<dbReference type="InterPro" id="IPR042098">
    <property type="entry name" value="TauD-like_sf"/>
</dbReference>
<feature type="domain" description="TauD/TfdA-like" evidence="6">
    <location>
        <begin position="198"/>
        <end position="345"/>
    </location>
</feature>